<dbReference type="Pfam" id="PF13360">
    <property type="entry name" value="PQQ_2"/>
    <property type="match status" value="2"/>
</dbReference>
<evidence type="ECO:0000313" key="5">
    <source>
        <dbReference type="Proteomes" id="UP000542342"/>
    </source>
</evidence>
<name>A0A7V9ABV7_9BACT</name>
<keyword evidence="5" id="KW-1185">Reference proteome</keyword>
<dbReference type="PANTHER" id="PTHR34512:SF30">
    <property type="entry name" value="OUTER MEMBRANE PROTEIN ASSEMBLY FACTOR BAMB"/>
    <property type="match status" value="1"/>
</dbReference>
<feature type="chain" id="PRO_5031447989" evidence="2">
    <location>
        <begin position="24"/>
        <end position="606"/>
    </location>
</feature>
<protein>
    <submittedName>
        <fullName evidence="4">PQQ-binding-like beta-propeller repeat protein</fullName>
    </submittedName>
</protein>
<gene>
    <name evidence="4" type="ORF">H0921_09910</name>
</gene>
<dbReference type="InterPro" id="IPR015943">
    <property type="entry name" value="WD40/YVTN_repeat-like_dom_sf"/>
</dbReference>
<dbReference type="InterPro" id="IPR018391">
    <property type="entry name" value="PQQ_b-propeller_rpt"/>
</dbReference>
<sequence length="606" mass="66990">MMPHLPWFARIALFATTSFSLVAATVAIHRLKATPSDAIPLSSRLETLPEPAPADSPSAPGESLRPVNVGPGDHVMFGGTIHRNMVNLREKGVPDNFDPEGPRLLWKAQLGSRAYGGPIVVNGRVLVGTNNESPRNPRDTDKNGEPADKGILMCFDAQTGKFLWQAVHDKLPSGQVNDWPKEGLCSTPVVEGDRVYYVSNRCTVVCADLQGMANGLQGRPLRGIDPKTGKQIDYDSPTDADILWEYDMIKELNVFPHNMSACSPLLVGDILFIVTANGVDEGHINIPSPEAPSFIALDKKTGKLLWKSNAPGKNIMHGQWSNPVYANIDGTRQVIFPGGDGWLYSFVPETGELLWKFDCNPKDAVYELGGTGTRNDFIGTPVVYKNRIYIGVGQDPEHTTGIAHFFCIAPKKDSRGDISKYLEVRMKDAEGKEKIGEKPNPNSHELWRFGGVDDRKWAPRDFRFGRTMSTACVVDDIVYISELAGFLHCLDANTGKHYWSFDTKASIWGSPYYVDGKILLANDQGELFIFRHLKQHEVYDEVAAAQNLTDRKAARAAMLAVRKQVSDKYLLAKIEFDTHIRSTPVVANGVLYVMTEKSLYAIKCGN</sequence>
<feature type="region of interest" description="Disordered" evidence="1">
    <location>
        <begin position="47"/>
        <end position="69"/>
    </location>
</feature>
<keyword evidence="2" id="KW-0732">Signal</keyword>
<feature type="compositionally biased region" description="Basic and acidic residues" evidence="1">
    <location>
        <begin position="135"/>
        <end position="147"/>
    </location>
</feature>
<dbReference type="Gene3D" id="2.130.10.10">
    <property type="entry name" value="YVTN repeat-like/Quinoprotein amine dehydrogenase"/>
    <property type="match status" value="2"/>
</dbReference>
<dbReference type="Gene3D" id="2.40.10.480">
    <property type="match status" value="1"/>
</dbReference>
<evidence type="ECO:0000256" key="2">
    <source>
        <dbReference type="SAM" id="SignalP"/>
    </source>
</evidence>
<dbReference type="InterPro" id="IPR002372">
    <property type="entry name" value="PQQ_rpt_dom"/>
</dbReference>
<reference evidence="4 5" key="1">
    <citation type="submission" date="2020-07" db="EMBL/GenBank/DDBJ databases">
        <title>Thermogemmata thermophila gen. nov., sp. nov., a novel moderate thermophilic planctomycete from a Kamchatka hot spring.</title>
        <authorList>
            <person name="Elcheninov A.G."/>
            <person name="Podosokorskaya O.A."/>
            <person name="Kovaleva O.L."/>
            <person name="Novikov A."/>
            <person name="Bonch-Osmolovskaya E.A."/>
            <person name="Toshchakov S.V."/>
            <person name="Kublanov I.V."/>
        </authorList>
    </citation>
    <scope>NUCLEOTIDE SEQUENCE [LARGE SCALE GENOMIC DNA]</scope>
    <source>
        <strain evidence="4 5">2918</strain>
    </source>
</reference>
<feature type="signal peptide" evidence="2">
    <location>
        <begin position="1"/>
        <end position="23"/>
    </location>
</feature>
<organism evidence="4 5">
    <name type="scientific">Thermogemmata fonticola</name>
    <dbReference type="NCBI Taxonomy" id="2755323"/>
    <lineage>
        <taxon>Bacteria</taxon>
        <taxon>Pseudomonadati</taxon>
        <taxon>Planctomycetota</taxon>
        <taxon>Planctomycetia</taxon>
        <taxon>Gemmatales</taxon>
        <taxon>Gemmataceae</taxon>
        <taxon>Thermogemmata</taxon>
    </lineage>
</organism>
<evidence type="ECO:0000313" key="4">
    <source>
        <dbReference type="EMBL" id="MBA2226473.1"/>
    </source>
</evidence>
<comment type="caution">
    <text evidence="4">The sequence shown here is derived from an EMBL/GenBank/DDBJ whole genome shotgun (WGS) entry which is preliminary data.</text>
</comment>
<feature type="region of interest" description="Disordered" evidence="1">
    <location>
        <begin position="128"/>
        <end position="147"/>
    </location>
</feature>
<proteinExistence type="predicted"/>
<feature type="domain" description="Pyrrolo-quinoline quinone repeat" evidence="3">
    <location>
        <begin position="256"/>
        <end position="393"/>
    </location>
</feature>
<dbReference type="EMBL" id="JACEFB010000006">
    <property type="protein sequence ID" value="MBA2226473.1"/>
    <property type="molecule type" value="Genomic_DNA"/>
</dbReference>
<evidence type="ECO:0000256" key="1">
    <source>
        <dbReference type="SAM" id="MobiDB-lite"/>
    </source>
</evidence>
<dbReference type="SUPFAM" id="SSF50998">
    <property type="entry name" value="Quinoprotein alcohol dehydrogenase-like"/>
    <property type="match status" value="2"/>
</dbReference>
<dbReference type="Proteomes" id="UP000542342">
    <property type="component" value="Unassembled WGS sequence"/>
</dbReference>
<dbReference type="AlphaFoldDB" id="A0A7V9ABV7"/>
<accession>A0A7V9ABV7</accession>
<dbReference type="PANTHER" id="PTHR34512">
    <property type="entry name" value="CELL SURFACE PROTEIN"/>
    <property type="match status" value="1"/>
</dbReference>
<evidence type="ECO:0000259" key="3">
    <source>
        <dbReference type="Pfam" id="PF13360"/>
    </source>
</evidence>
<feature type="domain" description="Pyrrolo-quinoline quinone repeat" evidence="3">
    <location>
        <begin position="444"/>
        <end position="528"/>
    </location>
</feature>
<dbReference type="InterPro" id="IPR011047">
    <property type="entry name" value="Quinoprotein_ADH-like_sf"/>
</dbReference>
<dbReference type="SMART" id="SM00564">
    <property type="entry name" value="PQQ"/>
    <property type="match status" value="4"/>
</dbReference>
<feature type="compositionally biased region" description="Low complexity" evidence="1">
    <location>
        <begin position="53"/>
        <end position="63"/>
    </location>
</feature>